<protein>
    <submittedName>
        <fullName evidence="2">6289_t:CDS:1</fullName>
    </submittedName>
</protein>
<reference evidence="2" key="1">
    <citation type="submission" date="2021-06" db="EMBL/GenBank/DDBJ databases">
        <authorList>
            <person name="Kallberg Y."/>
            <person name="Tangrot J."/>
            <person name="Rosling A."/>
        </authorList>
    </citation>
    <scope>NUCLEOTIDE SEQUENCE</scope>
    <source>
        <strain evidence="2">87-6 pot B 2015</strain>
    </source>
</reference>
<dbReference type="PANTHER" id="PTHR43591:SF24">
    <property type="entry name" value="2-METHOXY-6-POLYPRENYL-1,4-BENZOQUINOL METHYLASE, MITOCHONDRIAL"/>
    <property type="match status" value="1"/>
</dbReference>
<dbReference type="GO" id="GO:0008168">
    <property type="term" value="F:methyltransferase activity"/>
    <property type="evidence" value="ECO:0007669"/>
    <property type="project" value="TreeGrafter"/>
</dbReference>
<gene>
    <name evidence="2" type="ORF">FMOSSE_LOCUS12933</name>
</gene>
<keyword evidence="3" id="KW-1185">Reference proteome</keyword>
<dbReference type="CDD" id="cd02440">
    <property type="entry name" value="AdoMet_MTases"/>
    <property type="match status" value="1"/>
</dbReference>
<organism evidence="2 3">
    <name type="scientific">Funneliformis mosseae</name>
    <name type="common">Endomycorrhizal fungus</name>
    <name type="synonym">Glomus mosseae</name>
    <dbReference type="NCBI Taxonomy" id="27381"/>
    <lineage>
        <taxon>Eukaryota</taxon>
        <taxon>Fungi</taxon>
        <taxon>Fungi incertae sedis</taxon>
        <taxon>Mucoromycota</taxon>
        <taxon>Glomeromycotina</taxon>
        <taxon>Glomeromycetes</taxon>
        <taxon>Glomerales</taxon>
        <taxon>Glomeraceae</taxon>
        <taxon>Funneliformis</taxon>
    </lineage>
</organism>
<dbReference type="SUPFAM" id="SSF53335">
    <property type="entry name" value="S-adenosyl-L-methionine-dependent methyltransferases"/>
    <property type="match status" value="1"/>
</dbReference>
<dbReference type="EMBL" id="CAJVPP010006813">
    <property type="protein sequence ID" value="CAG8681936.1"/>
    <property type="molecule type" value="Genomic_DNA"/>
</dbReference>
<accession>A0A9N9ELN7</accession>
<dbReference type="PANTHER" id="PTHR43591">
    <property type="entry name" value="METHYLTRANSFERASE"/>
    <property type="match status" value="1"/>
</dbReference>
<evidence type="ECO:0000259" key="1">
    <source>
        <dbReference type="Pfam" id="PF13649"/>
    </source>
</evidence>
<proteinExistence type="predicted"/>
<comment type="caution">
    <text evidence="2">The sequence shown here is derived from an EMBL/GenBank/DDBJ whole genome shotgun (WGS) entry which is preliminary data.</text>
</comment>
<sequence>MIQSMFKNLITRKNKAKNISNLPLNENEINRKQIKAQLFKAIWGGNFSAPVENMLKSGIRVLEVRSGPGSWILDCCCDYKKSEFFGLDIMSKILPKSSHHNLQFVISDVREGLPFRDNTFDYVHVQYLTHEVKNSEWPKLLLELTRVLKVNGWLEISDSNYEIIRVGPYINRIINRMIADLTKSDIDCYIDNKFGRLLKNIDQLTNIKRFENTYPLGSWHGKLGEEALYISKPSWKVLLNTYRKELKIRTKDIDSVLESLVEECNHNRSYTTIFRWIAMKSHL</sequence>
<dbReference type="AlphaFoldDB" id="A0A9N9ELN7"/>
<dbReference type="Gene3D" id="3.40.50.150">
    <property type="entry name" value="Vaccinia Virus protein VP39"/>
    <property type="match status" value="1"/>
</dbReference>
<dbReference type="Proteomes" id="UP000789375">
    <property type="component" value="Unassembled WGS sequence"/>
</dbReference>
<dbReference type="InterPro" id="IPR041698">
    <property type="entry name" value="Methyltransf_25"/>
</dbReference>
<feature type="domain" description="Methyltransferase" evidence="1">
    <location>
        <begin position="61"/>
        <end position="152"/>
    </location>
</feature>
<name>A0A9N9ELN7_FUNMO</name>
<evidence type="ECO:0000313" key="2">
    <source>
        <dbReference type="EMBL" id="CAG8681936.1"/>
    </source>
</evidence>
<dbReference type="Pfam" id="PF13649">
    <property type="entry name" value="Methyltransf_25"/>
    <property type="match status" value="1"/>
</dbReference>
<evidence type="ECO:0000313" key="3">
    <source>
        <dbReference type="Proteomes" id="UP000789375"/>
    </source>
</evidence>
<dbReference type="InterPro" id="IPR029063">
    <property type="entry name" value="SAM-dependent_MTases_sf"/>
</dbReference>